<dbReference type="EMBL" id="OMOQ01000002">
    <property type="protein sequence ID" value="SPH23806.1"/>
    <property type="molecule type" value="Genomic_DNA"/>
</dbReference>
<evidence type="ECO:0000256" key="1">
    <source>
        <dbReference type="SAM" id="SignalP"/>
    </source>
</evidence>
<feature type="signal peptide" evidence="1">
    <location>
        <begin position="1"/>
        <end position="22"/>
    </location>
</feature>
<dbReference type="Proteomes" id="UP000244924">
    <property type="component" value="Unassembled WGS sequence"/>
</dbReference>
<feature type="chain" id="PRO_5015303523" evidence="1">
    <location>
        <begin position="23"/>
        <end position="81"/>
    </location>
</feature>
<reference evidence="2 3" key="1">
    <citation type="submission" date="2018-03" db="EMBL/GenBank/DDBJ databases">
        <authorList>
            <person name="Keele B.F."/>
        </authorList>
    </citation>
    <scope>NUCLEOTIDE SEQUENCE [LARGE SCALE GENOMIC DNA]</scope>
    <source>
        <strain evidence="2 3">CECT 8626</strain>
    </source>
</reference>
<name>A0A2R8BK89_9RHOB</name>
<gene>
    <name evidence="2" type="ORF">DEA8626_02878</name>
</gene>
<keyword evidence="1" id="KW-0732">Signal</keyword>
<keyword evidence="3" id="KW-1185">Reference proteome</keyword>
<evidence type="ECO:0000313" key="3">
    <source>
        <dbReference type="Proteomes" id="UP000244924"/>
    </source>
</evidence>
<protein>
    <submittedName>
        <fullName evidence="2">Uncharacterized protein</fullName>
    </submittedName>
</protein>
<proteinExistence type="predicted"/>
<dbReference type="AlphaFoldDB" id="A0A2R8BK89"/>
<dbReference type="RefSeq" id="WP_108853884.1">
    <property type="nucleotide sequence ID" value="NZ_OMOQ01000002.1"/>
</dbReference>
<accession>A0A2R8BK89</accession>
<organism evidence="2 3">
    <name type="scientific">Albidovulum aquaemixtae</name>
    <dbReference type="NCBI Taxonomy" id="1542388"/>
    <lineage>
        <taxon>Bacteria</taxon>
        <taxon>Pseudomonadati</taxon>
        <taxon>Pseudomonadota</taxon>
        <taxon>Alphaproteobacteria</taxon>
        <taxon>Rhodobacterales</taxon>
        <taxon>Paracoccaceae</taxon>
        <taxon>Albidovulum</taxon>
    </lineage>
</organism>
<evidence type="ECO:0000313" key="2">
    <source>
        <dbReference type="EMBL" id="SPH23806.1"/>
    </source>
</evidence>
<sequence>MTGKTIPLLALIALLAAEPASAACRVEYKAKRDNPLKLDFGVASLPDSACASKQAAAAALAPKLAQQGWTLLAIVSILASK</sequence>